<proteinExistence type="predicted"/>
<keyword evidence="1" id="KW-1133">Transmembrane helix</keyword>
<name>A0A0N4W805_HAEPC</name>
<evidence type="ECO:0000313" key="2">
    <source>
        <dbReference type="WBParaSite" id="HPLM_0000630401-mRNA-1"/>
    </source>
</evidence>
<reference evidence="2" key="1">
    <citation type="submission" date="2017-02" db="UniProtKB">
        <authorList>
            <consortium name="WormBaseParasite"/>
        </authorList>
    </citation>
    <scope>IDENTIFICATION</scope>
</reference>
<dbReference type="AlphaFoldDB" id="A0A0N4W805"/>
<accession>A0A0N4W805</accession>
<sequence length="132" mass="13938">LSSGTGVDSCSPFFPPFFLLLVGAALSFISKSASIASRSSSSSCFPFLPFLVFFLLSCFACADGSGLFSCFLSCVTGFFSTTSSFFSESDADLASLSSSPSSSICKIQVVHNSASCKERFMKGKLKKRVYSG</sequence>
<feature type="transmembrane region" description="Helical" evidence="1">
    <location>
        <begin position="50"/>
        <end position="79"/>
    </location>
</feature>
<protein>
    <submittedName>
        <fullName evidence="2">Secreted protein</fullName>
    </submittedName>
</protein>
<evidence type="ECO:0000256" key="1">
    <source>
        <dbReference type="SAM" id="Phobius"/>
    </source>
</evidence>
<keyword evidence="1" id="KW-0472">Membrane</keyword>
<feature type="transmembrane region" description="Helical" evidence="1">
    <location>
        <begin position="12"/>
        <end position="29"/>
    </location>
</feature>
<keyword evidence="1" id="KW-0812">Transmembrane</keyword>
<organism evidence="2">
    <name type="scientific">Haemonchus placei</name>
    <name type="common">Barber's pole worm</name>
    <dbReference type="NCBI Taxonomy" id="6290"/>
    <lineage>
        <taxon>Eukaryota</taxon>
        <taxon>Metazoa</taxon>
        <taxon>Ecdysozoa</taxon>
        <taxon>Nematoda</taxon>
        <taxon>Chromadorea</taxon>
        <taxon>Rhabditida</taxon>
        <taxon>Rhabditina</taxon>
        <taxon>Rhabditomorpha</taxon>
        <taxon>Strongyloidea</taxon>
        <taxon>Trichostrongylidae</taxon>
        <taxon>Haemonchus</taxon>
    </lineage>
</organism>
<dbReference type="WBParaSite" id="HPLM_0000630401-mRNA-1">
    <property type="protein sequence ID" value="HPLM_0000630401-mRNA-1"/>
    <property type="gene ID" value="HPLM_0000630401"/>
</dbReference>